<gene>
    <name evidence="1" type="ORF">C8D98_1539</name>
</gene>
<protein>
    <submittedName>
        <fullName evidence="1">Uncharacterized protein (TIGR02757 family)</fullName>
    </submittedName>
</protein>
<dbReference type="InterPro" id="IPR014127">
    <property type="entry name" value="CHP02757"/>
</dbReference>
<accession>A0A4R1K9F4</accession>
<keyword evidence="2" id="KW-1185">Reference proteome</keyword>
<dbReference type="EMBL" id="SMGG01000004">
    <property type="protein sequence ID" value="TCK60660.1"/>
    <property type="molecule type" value="Genomic_DNA"/>
</dbReference>
<evidence type="ECO:0000313" key="1">
    <source>
        <dbReference type="EMBL" id="TCK60660.1"/>
    </source>
</evidence>
<dbReference type="RefSeq" id="WP_132873531.1">
    <property type="nucleotide sequence ID" value="NZ_SMGG01000004.1"/>
</dbReference>
<proteinExistence type="predicted"/>
<evidence type="ECO:0000313" key="2">
    <source>
        <dbReference type="Proteomes" id="UP000294614"/>
    </source>
</evidence>
<organism evidence="1 2">
    <name type="scientific">Seleniivibrio woodruffii</name>
    <dbReference type="NCBI Taxonomy" id="1078050"/>
    <lineage>
        <taxon>Bacteria</taxon>
        <taxon>Pseudomonadati</taxon>
        <taxon>Deferribacterota</taxon>
        <taxon>Deferribacteres</taxon>
        <taxon>Deferribacterales</taxon>
        <taxon>Geovibrionaceae</taxon>
        <taxon>Seleniivibrio</taxon>
    </lineage>
</organism>
<dbReference type="AlphaFoldDB" id="A0A4R1K9F4"/>
<reference evidence="1 2" key="1">
    <citation type="submission" date="2019-03" db="EMBL/GenBank/DDBJ databases">
        <title>Genomic Encyclopedia of Type Strains, Phase IV (KMG-IV): sequencing the most valuable type-strain genomes for metagenomic binning, comparative biology and taxonomic classification.</title>
        <authorList>
            <person name="Goeker M."/>
        </authorList>
    </citation>
    <scope>NUCLEOTIDE SEQUENCE [LARGE SCALE GENOMIC DNA]</scope>
    <source>
        <strain evidence="1 2">DSM 24984</strain>
    </source>
</reference>
<dbReference type="NCBIfam" id="TIGR02757">
    <property type="entry name" value="TIGR02757 family protein"/>
    <property type="match status" value="1"/>
</dbReference>
<sequence>MRSEPIYKAFLEEIYQKYNNIKYIDTDPVFFPHAYEGNREYVALTAAVFAYGNVKAIKGFIRSYLDYYGTDPLAAAKPSGGLYYRFQKKNDIEYYAELMRRLYGEYGSIENIFAYRDTLEEGILLFHELIKKYAADADSGFHFLFPNPVTSGSKRLRMFLRWMIRKDEVDFGLWTKFSSSELMMIIDTHILRFAKNNGILTNDSATRANLEKVSAFFRNMNPEDPAKYDFALTRLGIVSGCKYLSSIACGTCGHNAGCVFKD</sequence>
<dbReference type="Pfam" id="PF09674">
    <property type="entry name" value="DUF2400"/>
    <property type="match status" value="1"/>
</dbReference>
<dbReference type="OrthoDB" id="9773332at2"/>
<name>A0A4R1K9F4_9BACT</name>
<dbReference type="Proteomes" id="UP000294614">
    <property type="component" value="Unassembled WGS sequence"/>
</dbReference>
<comment type="caution">
    <text evidence="1">The sequence shown here is derived from an EMBL/GenBank/DDBJ whole genome shotgun (WGS) entry which is preliminary data.</text>
</comment>